<comment type="caution">
    <text evidence="2">The sequence shown here is derived from an EMBL/GenBank/DDBJ whole genome shotgun (WGS) entry which is preliminary data.</text>
</comment>
<dbReference type="EMBL" id="JARWAF010000009">
    <property type="protein sequence ID" value="MDJ1642755.1"/>
    <property type="molecule type" value="Genomic_DNA"/>
</dbReference>
<dbReference type="Proteomes" id="UP001237194">
    <property type="component" value="Unassembled WGS sequence"/>
</dbReference>
<organism evidence="2 3">
    <name type="scientific">Streptomyces pakalii</name>
    <dbReference type="NCBI Taxonomy" id="3036494"/>
    <lineage>
        <taxon>Bacteria</taxon>
        <taxon>Bacillati</taxon>
        <taxon>Actinomycetota</taxon>
        <taxon>Actinomycetes</taxon>
        <taxon>Kitasatosporales</taxon>
        <taxon>Streptomycetaceae</taxon>
        <taxon>Streptomyces</taxon>
    </lineage>
</organism>
<proteinExistence type="predicted"/>
<reference evidence="2 3" key="1">
    <citation type="submission" date="2023-04" db="EMBL/GenBank/DDBJ databases">
        <title>A novel species of the genus Streptomyces: Streptomyces pakalii sp. nov. isolated from a Mexican soil jungle.</title>
        <authorList>
            <person name="Chavez-Hernandez M.A."/>
            <person name="Ortiz-Alvarez J."/>
            <person name="Villa-Tanaca L."/>
            <person name="Hernandez-Rodriguez C."/>
        </authorList>
    </citation>
    <scope>NUCLEOTIDE SEQUENCE [LARGE SCALE GENOMIC DNA]</scope>
    <source>
        <strain evidence="2 3">ENCB-J15</strain>
    </source>
</reference>
<sequence length="175" mass="18360">MADLSELDKASLQAFIEQDLSEFKGDIKKVLEGSPSLKAMSEGRTTADTVLTVGKNEPLVMARIGDSDDVNGESFVKSLASNIETAVTTLEGQLSTFEEIEDGLRQTIEKLFKTQGDNLAAIEAGDFSEILSEAGFSGDAPSPDSGGDDAGGGKSNDKDKSEDSEDSQEGGDKAT</sequence>
<protein>
    <submittedName>
        <fullName evidence="2">Type VII secretion system-associated protein</fullName>
    </submittedName>
</protein>
<evidence type="ECO:0000313" key="3">
    <source>
        <dbReference type="Proteomes" id="UP001237194"/>
    </source>
</evidence>
<accession>A0ABT7DAF8</accession>
<feature type="compositionally biased region" description="Low complexity" evidence="1">
    <location>
        <begin position="135"/>
        <end position="145"/>
    </location>
</feature>
<feature type="region of interest" description="Disordered" evidence="1">
    <location>
        <begin position="132"/>
        <end position="175"/>
    </location>
</feature>
<name>A0ABT7DAF8_9ACTN</name>
<dbReference type="InterPro" id="IPR049801">
    <property type="entry name" value="T7SS_assoc-like"/>
</dbReference>
<dbReference type="NCBIfam" id="NF033533">
    <property type="entry name" value="lone7_assoc_B"/>
    <property type="match status" value="1"/>
</dbReference>
<gene>
    <name evidence="2" type="ORF">P5W92_20440</name>
</gene>
<evidence type="ECO:0000313" key="2">
    <source>
        <dbReference type="EMBL" id="MDJ1642755.1"/>
    </source>
</evidence>
<keyword evidence="3" id="KW-1185">Reference proteome</keyword>
<dbReference type="RefSeq" id="WP_283896713.1">
    <property type="nucleotide sequence ID" value="NZ_JARWAF010000009.1"/>
</dbReference>
<evidence type="ECO:0000256" key="1">
    <source>
        <dbReference type="SAM" id="MobiDB-lite"/>
    </source>
</evidence>